<dbReference type="Pfam" id="PF17805">
    <property type="entry name" value="AsnC_trans_reg2"/>
    <property type="match status" value="1"/>
</dbReference>
<comment type="caution">
    <text evidence="8">The sequence shown here is derived from an EMBL/GenBank/DDBJ whole genome shotgun (WGS) entry which is preliminary data.</text>
</comment>
<dbReference type="InterPro" id="IPR050684">
    <property type="entry name" value="HTH-Siroheme_Decarb"/>
</dbReference>
<reference evidence="8" key="1">
    <citation type="submission" date="2020-12" db="EMBL/GenBank/DDBJ databases">
        <title>Clostridium thailandense sp. nov., a novel acetogenic bacterium isolated from peat land soil in Thailand.</title>
        <authorList>
            <person name="Chaikitkaew S."/>
            <person name="Birkeland N.K."/>
        </authorList>
    </citation>
    <scope>NUCLEOTIDE SEQUENCE</scope>
    <source>
        <strain evidence="8">PL3</strain>
    </source>
</reference>
<dbReference type="InterPro" id="IPR019888">
    <property type="entry name" value="Tscrpt_reg_AsnC-like"/>
</dbReference>
<evidence type="ECO:0000259" key="7">
    <source>
        <dbReference type="Pfam" id="PF22451"/>
    </source>
</evidence>
<evidence type="ECO:0000256" key="5">
    <source>
        <dbReference type="ARBA" id="ARBA00048470"/>
    </source>
</evidence>
<feature type="domain" description="Siroheme decarboxylase AsnC-like ligand binding" evidence="6">
    <location>
        <begin position="63"/>
        <end position="147"/>
    </location>
</feature>
<dbReference type="AlphaFoldDB" id="A0A949TM25"/>
<evidence type="ECO:0000256" key="1">
    <source>
        <dbReference type="ARBA" id="ARBA00023239"/>
    </source>
</evidence>
<sequence length="154" mass="18246">MFDIIDKAIINKLSGDISLVEEPYKKIAEELGITEREVLNRIKEFQDKEIIRRIGAILYHREVGYKWNAMVVWAVPQDSIEKTASLMCSFKEVTHCYERPTCSSWPYNIFTMIHGESKKQCESIVKQIYERVNSYDYKILYSLRELKKSSKKYF</sequence>
<evidence type="ECO:0000256" key="4">
    <source>
        <dbReference type="ARBA" id="ARBA00023471"/>
    </source>
</evidence>
<dbReference type="Proteomes" id="UP000694308">
    <property type="component" value="Unassembled WGS sequence"/>
</dbReference>
<dbReference type="InterPro" id="IPR053953">
    <property type="entry name" value="NirdL-like_HTH"/>
</dbReference>
<organism evidence="8 9">
    <name type="scientific">Clostridium thailandense</name>
    <dbReference type="NCBI Taxonomy" id="2794346"/>
    <lineage>
        <taxon>Bacteria</taxon>
        <taxon>Bacillati</taxon>
        <taxon>Bacillota</taxon>
        <taxon>Clostridia</taxon>
        <taxon>Eubacteriales</taxon>
        <taxon>Clostridiaceae</taxon>
        <taxon>Clostridium</taxon>
    </lineage>
</organism>
<dbReference type="EC" id="4.1.1.111" evidence="4"/>
<dbReference type="SMART" id="SM00344">
    <property type="entry name" value="HTH_ASNC"/>
    <property type="match status" value="1"/>
</dbReference>
<comment type="pathway">
    <text evidence="2">Porphyrin-containing compound metabolism.</text>
</comment>
<comment type="similarity">
    <text evidence="3">Belongs to the Ahb/Nir family.</text>
</comment>
<evidence type="ECO:0000313" key="9">
    <source>
        <dbReference type="Proteomes" id="UP000694308"/>
    </source>
</evidence>
<dbReference type="PANTHER" id="PTHR43413:SF1">
    <property type="entry name" value="SIROHEME DECARBOXYLASE NIRL SUBUNIT"/>
    <property type="match status" value="1"/>
</dbReference>
<dbReference type="GO" id="GO:0016829">
    <property type="term" value="F:lyase activity"/>
    <property type="evidence" value="ECO:0007669"/>
    <property type="project" value="UniProtKB-KW"/>
</dbReference>
<accession>A0A949TM25</accession>
<name>A0A949TM25_9CLOT</name>
<gene>
    <name evidence="8" type="ORF">I6U48_08450</name>
</gene>
<keyword evidence="9" id="KW-1185">Reference proteome</keyword>
<dbReference type="PANTHER" id="PTHR43413">
    <property type="entry name" value="TRANSCRIPTIONAL REGULATOR, ASNC FAMILY"/>
    <property type="match status" value="1"/>
</dbReference>
<evidence type="ECO:0000256" key="2">
    <source>
        <dbReference type="ARBA" id="ARBA00023444"/>
    </source>
</evidence>
<dbReference type="InterPro" id="IPR040523">
    <property type="entry name" value="AsnC_trans_reg2"/>
</dbReference>
<protein>
    <recommendedName>
        <fullName evidence="4">siroheme decarboxylase</fullName>
        <ecNumber evidence="4">4.1.1.111</ecNumber>
    </recommendedName>
</protein>
<evidence type="ECO:0000256" key="3">
    <source>
        <dbReference type="ARBA" id="ARBA00023457"/>
    </source>
</evidence>
<dbReference type="RefSeq" id="WP_218319974.1">
    <property type="nucleotide sequence ID" value="NZ_JAEEGC010000035.1"/>
</dbReference>
<dbReference type="Pfam" id="PF22451">
    <property type="entry name" value="NirdL-like_HTH"/>
    <property type="match status" value="1"/>
</dbReference>
<comment type="catalytic activity">
    <reaction evidence="5">
        <text>siroheme + 2 H(+) = 12,18-didecarboxysiroheme + 2 CO2</text>
        <dbReference type="Rhea" id="RHEA:19093"/>
        <dbReference type="ChEBI" id="CHEBI:15378"/>
        <dbReference type="ChEBI" id="CHEBI:16526"/>
        <dbReference type="ChEBI" id="CHEBI:60052"/>
        <dbReference type="ChEBI" id="CHEBI:140497"/>
        <dbReference type="EC" id="4.1.1.111"/>
    </reaction>
</comment>
<feature type="domain" description="Siroheme decarboxylase NirL-like HTH" evidence="7">
    <location>
        <begin position="6"/>
        <end position="52"/>
    </location>
</feature>
<evidence type="ECO:0000313" key="8">
    <source>
        <dbReference type="EMBL" id="MBV7272942.1"/>
    </source>
</evidence>
<proteinExistence type="inferred from homology"/>
<keyword evidence="1" id="KW-0456">Lyase</keyword>
<evidence type="ECO:0000259" key="6">
    <source>
        <dbReference type="Pfam" id="PF17805"/>
    </source>
</evidence>
<dbReference type="EMBL" id="JAEEGC010000035">
    <property type="protein sequence ID" value="MBV7272942.1"/>
    <property type="molecule type" value="Genomic_DNA"/>
</dbReference>